<evidence type="ECO:0000313" key="2">
    <source>
        <dbReference type="EMBL" id="KYK58727.1"/>
    </source>
</evidence>
<feature type="region of interest" description="Disordered" evidence="1">
    <location>
        <begin position="1"/>
        <end position="35"/>
    </location>
</feature>
<feature type="compositionally biased region" description="Basic and acidic residues" evidence="1">
    <location>
        <begin position="23"/>
        <end position="35"/>
    </location>
</feature>
<sequence length="155" mass="16839">MRPMPTPDSPSPHAANVWTTPESADRTSCHSSHDSTDEVMQVGGCWNDFIHTNGLPLAIMSNWRLPYTWAFSACEPSHPSTDPLRESGGPTNVPPTRPDDMTVATIDRAPPSQNETSSLLALDGTCANMVAVTVWPSDPRPPMGTQHLRFDDALC</sequence>
<dbReference type="InParanoid" id="A0A151GNN0"/>
<evidence type="ECO:0000313" key="3">
    <source>
        <dbReference type="Proteomes" id="UP000076580"/>
    </source>
</evidence>
<dbReference type="GeneID" id="63718387"/>
<proteinExistence type="predicted"/>
<dbReference type="RefSeq" id="XP_040658079.1">
    <property type="nucleotide sequence ID" value="XM_040803046.1"/>
</dbReference>
<gene>
    <name evidence="2" type="ORF">DCS_05744</name>
</gene>
<protein>
    <submittedName>
        <fullName evidence="2">Uncharacterized protein</fullName>
    </submittedName>
</protein>
<accession>A0A151GNN0</accession>
<comment type="caution">
    <text evidence="2">The sequence shown here is derived from an EMBL/GenBank/DDBJ whole genome shotgun (WGS) entry which is preliminary data.</text>
</comment>
<feature type="region of interest" description="Disordered" evidence="1">
    <location>
        <begin position="76"/>
        <end position="101"/>
    </location>
</feature>
<reference evidence="2 3" key="1">
    <citation type="journal article" date="2016" name="Sci. Rep.">
        <title>Insights into Adaptations to a Near-Obligate Nematode Endoparasitic Lifestyle from the Finished Genome of Drechmeria coniospora.</title>
        <authorList>
            <person name="Zhang L."/>
            <person name="Zhou Z."/>
            <person name="Guo Q."/>
            <person name="Fokkens L."/>
            <person name="Miskei M."/>
            <person name="Pocsi I."/>
            <person name="Zhang W."/>
            <person name="Chen M."/>
            <person name="Wang L."/>
            <person name="Sun Y."/>
            <person name="Donzelli B.G."/>
            <person name="Gibson D.M."/>
            <person name="Nelson D.R."/>
            <person name="Luo J.G."/>
            <person name="Rep M."/>
            <person name="Liu H."/>
            <person name="Yang S."/>
            <person name="Wang J."/>
            <person name="Krasnoff S.B."/>
            <person name="Xu Y."/>
            <person name="Molnar I."/>
            <person name="Lin M."/>
        </authorList>
    </citation>
    <scope>NUCLEOTIDE SEQUENCE [LARGE SCALE GENOMIC DNA]</scope>
    <source>
        <strain evidence="2 3">ARSEF 6962</strain>
    </source>
</reference>
<name>A0A151GNN0_DRECN</name>
<feature type="compositionally biased region" description="Pro residues" evidence="1">
    <location>
        <begin position="1"/>
        <end position="10"/>
    </location>
</feature>
<organism evidence="2 3">
    <name type="scientific">Drechmeria coniospora</name>
    <name type="common">Nematophagous fungus</name>
    <name type="synonym">Meria coniospora</name>
    <dbReference type="NCBI Taxonomy" id="98403"/>
    <lineage>
        <taxon>Eukaryota</taxon>
        <taxon>Fungi</taxon>
        <taxon>Dikarya</taxon>
        <taxon>Ascomycota</taxon>
        <taxon>Pezizomycotina</taxon>
        <taxon>Sordariomycetes</taxon>
        <taxon>Hypocreomycetidae</taxon>
        <taxon>Hypocreales</taxon>
        <taxon>Ophiocordycipitaceae</taxon>
        <taxon>Drechmeria</taxon>
    </lineage>
</organism>
<dbReference type="Proteomes" id="UP000076580">
    <property type="component" value="Chromosome 02"/>
</dbReference>
<evidence type="ECO:0000256" key="1">
    <source>
        <dbReference type="SAM" id="MobiDB-lite"/>
    </source>
</evidence>
<keyword evidence="3" id="KW-1185">Reference proteome</keyword>
<dbReference type="AlphaFoldDB" id="A0A151GNN0"/>
<dbReference type="EMBL" id="LAYC01000002">
    <property type="protein sequence ID" value="KYK58727.1"/>
    <property type="molecule type" value="Genomic_DNA"/>
</dbReference>